<organism evidence="1 2">
    <name type="scientific">Streptococcus anginosus</name>
    <dbReference type="NCBI Taxonomy" id="1328"/>
    <lineage>
        <taxon>Bacteria</taxon>
        <taxon>Bacillati</taxon>
        <taxon>Bacillota</taxon>
        <taxon>Bacilli</taxon>
        <taxon>Lactobacillales</taxon>
        <taxon>Streptococcaceae</taxon>
        <taxon>Streptococcus</taxon>
        <taxon>Streptococcus anginosus group</taxon>
    </lineage>
</organism>
<accession>A0A4U9ZSW2</accession>
<sequence length="106" mass="12125">MNKISERDLDEVICFILLLNGGSMQTGELRRNLYYFLNRHNLLSALDTSPLVNRDDEKIDQIIRNIVSHRNRSGIIYDGFVEYVSGSLIVTQNGIDIVEDLIARTI</sequence>
<proteinExistence type="predicted"/>
<reference evidence="1 2" key="1">
    <citation type="submission" date="2019-05" db="EMBL/GenBank/DDBJ databases">
        <authorList>
            <consortium name="Pathogen Informatics"/>
        </authorList>
    </citation>
    <scope>NUCLEOTIDE SEQUENCE [LARGE SCALE GENOMIC DNA]</scope>
    <source>
        <strain evidence="1 2">NCTC11062</strain>
    </source>
</reference>
<dbReference type="Proteomes" id="UP000403538">
    <property type="component" value="Unassembled WGS sequence"/>
</dbReference>
<evidence type="ECO:0000313" key="2">
    <source>
        <dbReference type="Proteomes" id="UP000403538"/>
    </source>
</evidence>
<name>A0A4U9ZSW2_STRAP</name>
<gene>
    <name evidence="1" type="ORF">NCTC11062_01586</name>
</gene>
<evidence type="ECO:0000313" key="1">
    <source>
        <dbReference type="EMBL" id="VTS43712.1"/>
    </source>
</evidence>
<dbReference type="AlphaFoldDB" id="A0A4U9ZSW2"/>
<protein>
    <submittedName>
        <fullName evidence="1">Uncharacterized protein</fullName>
    </submittedName>
</protein>
<dbReference type="EMBL" id="CABEID010000001">
    <property type="protein sequence ID" value="VTS43712.1"/>
    <property type="molecule type" value="Genomic_DNA"/>
</dbReference>
<dbReference type="RefSeq" id="WP_143876677.1">
    <property type="nucleotide sequence ID" value="NZ_CABEID010000001.1"/>
</dbReference>